<dbReference type="KEGG" id="apln:108740127"/>
<dbReference type="RefSeq" id="XP_018329834.1">
    <property type="nucleotide sequence ID" value="XM_018474332.1"/>
</dbReference>
<evidence type="ECO:0000313" key="3">
    <source>
        <dbReference type="RefSeq" id="XP_018329834.1"/>
    </source>
</evidence>
<dbReference type="Pfam" id="PF00075">
    <property type="entry name" value="RNase_H"/>
    <property type="match status" value="1"/>
</dbReference>
<dbReference type="InterPro" id="IPR012337">
    <property type="entry name" value="RNaseH-like_sf"/>
</dbReference>
<organism evidence="2 3">
    <name type="scientific">Agrilus planipennis</name>
    <name type="common">Emerald ash borer</name>
    <name type="synonym">Agrilus marcopoli</name>
    <dbReference type="NCBI Taxonomy" id="224129"/>
    <lineage>
        <taxon>Eukaryota</taxon>
        <taxon>Metazoa</taxon>
        <taxon>Ecdysozoa</taxon>
        <taxon>Arthropoda</taxon>
        <taxon>Hexapoda</taxon>
        <taxon>Insecta</taxon>
        <taxon>Pterygota</taxon>
        <taxon>Neoptera</taxon>
        <taxon>Endopterygota</taxon>
        <taxon>Coleoptera</taxon>
        <taxon>Polyphaga</taxon>
        <taxon>Elateriformia</taxon>
        <taxon>Buprestoidea</taxon>
        <taxon>Buprestidae</taxon>
        <taxon>Agrilinae</taxon>
        <taxon>Agrilus</taxon>
    </lineage>
</organism>
<dbReference type="InParanoid" id="A0A1W4X169"/>
<dbReference type="STRING" id="224129.A0A1W4X169"/>
<dbReference type="SUPFAM" id="SSF53098">
    <property type="entry name" value="Ribonuclease H-like"/>
    <property type="match status" value="1"/>
</dbReference>
<dbReference type="GeneID" id="108740127"/>
<gene>
    <name evidence="3" type="primary">LOC108740127</name>
</gene>
<dbReference type="Proteomes" id="UP000192223">
    <property type="component" value="Unplaced"/>
</dbReference>
<keyword evidence="2" id="KW-1185">Reference proteome</keyword>
<dbReference type="InterPro" id="IPR002156">
    <property type="entry name" value="RNaseH_domain"/>
</dbReference>
<accession>A0A1W4X169</accession>
<feature type="domain" description="RNase H type-1" evidence="1">
    <location>
        <begin position="1"/>
        <end position="86"/>
    </location>
</feature>
<dbReference type="GO" id="GO:0004523">
    <property type="term" value="F:RNA-DNA hybrid ribonuclease activity"/>
    <property type="evidence" value="ECO:0007669"/>
    <property type="project" value="InterPro"/>
</dbReference>
<reference evidence="3" key="1">
    <citation type="submission" date="2025-08" db="UniProtKB">
        <authorList>
            <consortium name="RefSeq"/>
        </authorList>
    </citation>
    <scope>IDENTIFICATION</scope>
    <source>
        <tissue evidence="3">Entire body</tissue>
    </source>
</reference>
<evidence type="ECO:0000259" key="1">
    <source>
        <dbReference type="PROSITE" id="PS50879"/>
    </source>
</evidence>
<proteinExistence type="predicted"/>
<dbReference type="OrthoDB" id="6781282at2759"/>
<evidence type="ECO:0000313" key="2">
    <source>
        <dbReference type="Proteomes" id="UP000192223"/>
    </source>
</evidence>
<dbReference type="InterPro" id="IPR036397">
    <property type="entry name" value="RNaseH_sf"/>
</dbReference>
<protein>
    <submittedName>
        <fullName evidence="3">Uncharacterized protein LOC108740127</fullName>
    </submittedName>
</protein>
<dbReference type="GO" id="GO:0003676">
    <property type="term" value="F:nucleic acid binding"/>
    <property type="evidence" value="ECO:0007669"/>
    <property type="project" value="InterPro"/>
</dbReference>
<dbReference type="AlphaFoldDB" id="A0A1W4X169"/>
<name>A0A1W4X169_AGRPL</name>
<dbReference type="PROSITE" id="PS50879">
    <property type="entry name" value="RNASE_H_1"/>
    <property type="match status" value="1"/>
</dbReference>
<sequence length="242" mass="28029">MIALRQALTYLRGHSDIIKECSIVTDSQLVLTALRNMRQPTTLQLETWELAVNLAREISLRFHRTPSHSGNEKNDAADQLAKAAATDQATAPIYKLAPRAHVKRRLRNFSLEAWKERWRTATTGRTTASFLPDPCYDRKITGDFDFYMVQLMTGHGNFNSYLKRIGKIDNDLCECDGTDTSEHVLFHWVLFAQQRIVADRVLAARGLRRPANYREVTEVRDERDWWDDFRSFSNRVDKLKVN</sequence>
<dbReference type="Gene3D" id="3.30.420.10">
    <property type="entry name" value="Ribonuclease H-like superfamily/Ribonuclease H"/>
    <property type="match status" value="1"/>
</dbReference>